<reference evidence="11" key="1">
    <citation type="journal article" date="2012" name="G3 (Bethesda)">
        <title>Pichia sorbitophila, an interspecies yeast hybrid reveals early steps of genome resolution following polyploidization.</title>
        <authorList>
            <person name="Leh Louis V."/>
            <person name="Despons L."/>
            <person name="Friedrich A."/>
            <person name="Martin T."/>
            <person name="Durrens P."/>
            <person name="Casaregola S."/>
            <person name="Neuveglise C."/>
            <person name="Fairhead C."/>
            <person name="Marck C."/>
            <person name="Cruz J.A."/>
            <person name="Straub M.L."/>
            <person name="Kugler V."/>
            <person name="Sacerdot C."/>
            <person name="Uzunov Z."/>
            <person name="Thierry A."/>
            <person name="Weiss S."/>
            <person name="Bleykasten C."/>
            <person name="De Montigny J."/>
            <person name="Jacques N."/>
            <person name="Jung P."/>
            <person name="Lemaire M."/>
            <person name="Mallet S."/>
            <person name="Morel G."/>
            <person name="Richard G.F."/>
            <person name="Sarkar A."/>
            <person name="Savel G."/>
            <person name="Schacherer J."/>
            <person name="Seret M.L."/>
            <person name="Talla E."/>
            <person name="Samson G."/>
            <person name="Jubin C."/>
            <person name="Poulain J."/>
            <person name="Vacherie B."/>
            <person name="Barbe V."/>
            <person name="Pelletier E."/>
            <person name="Sherman D.J."/>
            <person name="Westhof E."/>
            <person name="Weissenbach J."/>
            <person name="Baret P.V."/>
            <person name="Wincker P."/>
            <person name="Gaillardin C."/>
            <person name="Dujon B."/>
            <person name="Souciet J.L."/>
        </authorList>
    </citation>
    <scope>NUCLEOTIDE SEQUENCE [LARGE SCALE GENOMIC DNA]</scope>
    <source>
        <strain evidence="11">CBS 270.75 / DBVPG 7215 / KCTC 17166 / NRRL Y-17582</strain>
    </source>
</reference>
<dbReference type="GeneID" id="11469962"/>
<dbReference type="InterPro" id="IPR020568">
    <property type="entry name" value="Ribosomal_Su5_D2-typ_SF"/>
</dbReference>
<evidence type="ECO:0000313" key="10">
    <source>
        <dbReference type="EMBL" id="AET41574.1"/>
    </source>
</evidence>
<dbReference type="InParanoid" id="G8JXK0"/>
<organism evidence="10 11">
    <name type="scientific">Eremothecium cymbalariae (strain CBS 270.75 / DBVPG 7215 / KCTC 17166 / NRRL Y-17582)</name>
    <name type="common">Yeast</name>
    <dbReference type="NCBI Taxonomy" id="931890"/>
    <lineage>
        <taxon>Eukaryota</taxon>
        <taxon>Fungi</taxon>
        <taxon>Dikarya</taxon>
        <taxon>Ascomycota</taxon>
        <taxon>Saccharomycotina</taxon>
        <taxon>Saccharomycetes</taxon>
        <taxon>Saccharomycetales</taxon>
        <taxon>Saccharomycetaceae</taxon>
        <taxon>Eremothecium</taxon>
    </lineage>
</organism>
<dbReference type="RefSeq" id="XP_003648391.1">
    <property type="nucleotide sequence ID" value="XM_003648343.1"/>
</dbReference>
<accession>G8JXK0</accession>
<keyword evidence="6" id="KW-0028">Amino-acid biosynthesis</keyword>
<dbReference type="KEGG" id="erc:Ecym_8295"/>
<dbReference type="FunFam" id="3.30.230.40:FF:000001">
    <property type="entry name" value="Imidazoleglycerol-phosphate dehydratase HisB"/>
    <property type="match status" value="1"/>
</dbReference>
<gene>
    <name evidence="10" type="ordered locus">Ecym_8295</name>
</gene>
<proteinExistence type="inferred from homology"/>
<comment type="catalytic activity">
    <reaction evidence="1 9">
        <text>D-erythro-1-(imidazol-4-yl)glycerol 3-phosphate = 3-(imidazol-4-yl)-2-oxopropyl phosphate + H2O</text>
        <dbReference type="Rhea" id="RHEA:11040"/>
        <dbReference type="ChEBI" id="CHEBI:15377"/>
        <dbReference type="ChEBI" id="CHEBI:57766"/>
        <dbReference type="ChEBI" id="CHEBI:58278"/>
        <dbReference type="EC" id="4.2.1.19"/>
    </reaction>
</comment>
<evidence type="ECO:0000256" key="1">
    <source>
        <dbReference type="ARBA" id="ARBA00001723"/>
    </source>
</evidence>
<evidence type="ECO:0000256" key="2">
    <source>
        <dbReference type="ARBA" id="ARBA00005047"/>
    </source>
</evidence>
<evidence type="ECO:0000256" key="5">
    <source>
        <dbReference type="ARBA" id="ARBA00016664"/>
    </source>
</evidence>
<dbReference type="PANTHER" id="PTHR23133">
    <property type="entry name" value="IMIDAZOLEGLYCEROL-PHOSPHATE DEHYDRATASE HIS7"/>
    <property type="match status" value="1"/>
</dbReference>
<keyword evidence="8 9" id="KW-0456">Lyase</keyword>
<dbReference type="Pfam" id="PF00475">
    <property type="entry name" value="IGPD"/>
    <property type="match status" value="1"/>
</dbReference>
<dbReference type="PROSITE" id="PS00955">
    <property type="entry name" value="IGP_DEHYDRATASE_2"/>
    <property type="match status" value="1"/>
</dbReference>
<dbReference type="UniPathway" id="UPA00031">
    <property type="reaction ID" value="UER00011"/>
</dbReference>
<dbReference type="PANTHER" id="PTHR23133:SF2">
    <property type="entry name" value="IMIDAZOLEGLYCEROL-PHOSPHATE DEHYDRATASE"/>
    <property type="match status" value="1"/>
</dbReference>
<dbReference type="AlphaFoldDB" id="G8JXK0"/>
<dbReference type="FunFam" id="3.30.230.40:FF:000005">
    <property type="entry name" value="Imidazoleglycerol-phosphate dehydratase"/>
    <property type="match status" value="1"/>
</dbReference>
<keyword evidence="11" id="KW-1185">Reference proteome</keyword>
<evidence type="ECO:0000256" key="9">
    <source>
        <dbReference type="RuleBase" id="RU000598"/>
    </source>
</evidence>
<dbReference type="OrthoDB" id="447729at2759"/>
<dbReference type="HAMAP" id="MF_00076">
    <property type="entry name" value="HisB"/>
    <property type="match status" value="1"/>
</dbReference>
<dbReference type="Gene3D" id="3.30.230.40">
    <property type="entry name" value="Imidazole glycerol phosphate dehydratase, domain 1"/>
    <property type="match status" value="2"/>
</dbReference>
<evidence type="ECO:0000256" key="4">
    <source>
        <dbReference type="ARBA" id="ARBA00012075"/>
    </source>
</evidence>
<dbReference type="InterPro" id="IPR038494">
    <property type="entry name" value="IGPD_sf"/>
</dbReference>
<dbReference type="InterPro" id="IPR000807">
    <property type="entry name" value="ImidazoleglycerolP_deHydtase"/>
</dbReference>
<evidence type="ECO:0000256" key="8">
    <source>
        <dbReference type="ARBA" id="ARBA00023239"/>
    </source>
</evidence>
<keyword evidence="7 9" id="KW-0368">Histidine biosynthesis</keyword>
<dbReference type="HOGENOM" id="CLU_044308_3_0_1"/>
<evidence type="ECO:0000313" key="11">
    <source>
        <dbReference type="Proteomes" id="UP000006790"/>
    </source>
</evidence>
<dbReference type="EMBL" id="CP002504">
    <property type="protein sequence ID" value="AET41574.1"/>
    <property type="molecule type" value="Genomic_DNA"/>
</dbReference>
<dbReference type="GO" id="GO:0004424">
    <property type="term" value="F:imidazoleglycerol-phosphate dehydratase activity"/>
    <property type="evidence" value="ECO:0007669"/>
    <property type="project" value="UniProtKB-EC"/>
</dbReference>
<sequence length="233" mass="25180">MLSICSKGIDRMSEERRAFIERVTNETRIQIALSLDGGQIGIKDSILRNADNNNQVAKQATGSQVIDIHTGVGFLDHMIHALVKHAGWSLVLECVGDLHIDDHHTTEDCGIALGQAFKEALGAVRGIKRFGTGFAPLDEALSRAVVDISNRPFAVVDLALKRERIGDLSAEMIPHFLESFAGAAHITLHVDCLKGFNDHHRSESAFKALAVALKEAISSNGTNDVPSTKGVLI</sequence>
<dbReference type="NCBIfam" id="NF002114">
    <property type="entry name" value="PRK00951.2-4"/>
    <property type="match status" value="1"/>
</dbReference>
<protein>
    <recommendedName>
        <fullName evidence="5 9">Imidazoleglycerol-phosphate dehydratase</fullName>
        <ecNumber evidence="4 9">4.2.1.19</ecNumber>
    </recommendedName>
</protein>
<dbReference type="GO" id="GO:0000105">
    <property type="term" value="P:L-histidine biosynthetic process"/>
    <property type="evidence" value="ECO:0007669"/>
    <property type="project" value="UniProtKB-UniPathway"/>
</dbReference>
<name>G8JXK0_ERECY</name>
<evidence type="ECO:0000256" key="6">
    <source>
        <dbReference type="ARBA" id="ARBA00022605"/>
    </source>
</evidence>
<dbReference type="FunCoup" id="G8JXK0">
    <property type="interactions" value="244"/>
</dbReference>
<dbReference type="eggNOG" id="KOG3143">
    <property type="taxonomic scope" value="Eukaryota"/>
</dbReference>
<evidence type="ECO:0000256" key="7">
    <source>
        <dbReference type="ARBA" id="ARBA00023102"/>
    </source>
</evidence>
<dbReference type="EC" id="4.2.1.19" evidence="4 9"/>
<comment type="pathway">
    <text evidence="2 9">Amino-acid biosynthesis; L-histidine biosynthesis; L-histidine from 5-phospho-alpha-D-ribose 1-diphosphate: step 6/9.</text>
</comment>
<dbReference type="STRING" id="931890.G8JXK0"/>
<dbReference type="InterPro" id="IPR020565">
    <property type="entry name" value="ImidazoleglycerP_deHydtase_CS"/>
</dbReference>
<dbReference type="OMA" id="GIPFFDH"/>
<evidence type="ECO:0000256" key="3">
    <source>
        <dbReference type="ARBA" id="ARBA00007481"/>
    </source>
</evidence>
<dbReference type="Proteomes" id="UP000006790">
    <property type="component" value="Chromosome 8"/>
</dbReference>
<comment type="similarity">
    <text evidence="3 9">Belongs to the imidazoleglycerol-phosphate dehydratase family.</text>
</comment>
<dbReference type="CDD" id="cd07914">
    <property type="entry name" value="IGPD"/>
    <property type="match status" value="1"/>
</dbReference>
<dbReference type="SUPFAM" id="SSF54211">
    <property type="entry name" value="Ribosomal protein S5 domain 2-like"/>
    <property type="match status" value="2"/>
</dbReference>
<dbReference type="PROSITE" id="PS00954">
    <property type="entry name" value="IGP_DEHYDRATASE_1"/>
    <property type="match status" value="1"/>
</dbReference>